<evidence type="ECO:0000313" key="8">
    <source>
        <dbReference type="Proteomes" id="UP000004105"/>
    </source>
</evidence>
<comment type="catalytic activity">
    <reaction evidence="5">
        <text>glycyl-tRNA(Gly) + acetyl-CoA = N-acetylglycyl-tRNA(Gly) + CoA + H(+)</text>
        <dbReference type="Rhea" id="RHEA:81867"/>
        <dbReference type="Rhea" id="RHEA-COMP:9683"/>
        <dbReference type="Rhea" id="RHEA-COMP:19766"/>
        <dbReference type="ChEBI" id="CHEBI:15378"/>
        <dbReference type="ChEBI" id="CHEBI:57287"/>
        <dbReference type="ChEBI" id="CHEBI:57288"/>
        <dbReference type="ChEBI" id="CHEBI:78522"/>
        <dbReference type="ChEBI" id="CHEBI:232036"/>
    </reaction>
</comment>
<feature type="domain" description="N-acetyltransferase" evidence="6">
    <location>
        <begin position="41"/>
        <end position="145"/>
    </location>
</feature>
<evidence type="ECO:0000256" key="5">
    <source>
        <dbReference type="ARBA" id="ARBA00049880"/>
    </source>
</evidence>
<dbReference type="EMBL" id="AFAY01000022">
    <property type="protein sequence ID" value="EGF11166.1"/>
    <property type="molecule type" value="Genomic_DNA"/>
</dbReference>
<accession>F2BBM0</accession>
<organism evidence="7 8">
    <name type="scientific">Neisseria bacilliformis ATCC BAA-1200</name>
    <dbReference type="NCBI Taxonomy" id="888742"/>
    <lineage>
        <taxon>Bacteria</taxon>
        <taxon>Pseudomonadati</taxon>
        <taxon>Pseudomonadota</taxon>
        <taxon>Betaproteobacteria</taxon>
        <taxon>Neisseriales</taxon>
        <taxon>Neisseriaceae</taxon>
        <taxon>Neisseria</taxon>
    </lineage>
</organism>
<name>F2BBM0_9NEIS</name>
<evidence type="ECO:0000256" key="4">
    <source>
        <dbReference type="ARBA" id="ARBA00023315"/>
    </source>
</evidence>
<dbReference type="Gene3D" id="3.40.630.30">
    <property type="match status" value="1"/>
</dbReference>
<evidence type="ECO:0000256" key="1">
    <source>
        <dbReference type="ARBA" id="ARBA00022491"/>
    </source>
</evidence>
<keyword evidence="1" id="KW-0678">Repressor</keyword>
<dbReference type="InterPro" id="IPR000182">
    <property type="entry name" value="GNAT_dom"/>
</dbReference>
<reference evidence="7 8" key="1">
    <citation type="submission" date="2011-02" db="EMBL/GenBank/DDBJ databases">
        <authorList>
            <person name="Muzny D."/>
            <person name="Qin X."/>
            <person name="Deng J."/>
            <person name="Jiang H."/>
            <person name="Liu Y."/>
            <person name="Qu J."/>
            <person name="Song X.-Z."/>
            <person name="Zhang L."/>
            <person name="Thornton R."/>
            <person name="Coyle M."/>
            <person name="Francisco L."/>
            <person name="Jackson L."/>
            <person name="Javaid M."/>
            <person name="Korchina V."/>
            <person name="Kovar C."/>
            <person name="Mata R."/>
            <person name="Mathew T."/>
            <person name="Ngo R."/>
            <person name="Nguyen L."/>
            <person name="Nguyen N."/>
            <person name="Okwuonu G."/>
            <person name="Ongeri F."/>
            <person name="Pham C."/>
            <person name="Simmons D."/>
            <person name="Wilczek-Boney K."/>
            <person name="Hale W."/>
            <person name="Jakkamsetti A."/>
            <person name="Pham P."/>
            <person name="Ruth R."/>
            <person name="San Lucas F."/>
            <person name="Warren J."/>
            <person name="Zhang J."/>
            <person name="Zhao Z."/>
            <person name="Zhou C."/>
            <person name="Zhu D."/>
            <person name="Lee S."/>
            <person name="Bess C."/>
            <person name="Blankenburg K."/>
            <person name="Forbes L."/>
            <person name="Fu Q."/>
            <person name="Gubbala S."/>
            <person name="Hirani K."/>
            <person name="Jayaseelan J.C."/>
            <person name="Lara F."/>
            <person name="Munidasa M."/>
            <person name="Palculict T."/>
            <person name="Patil S."/>
            <person name="Pu L.-L."/>
            <person name="Saada N."/>
            <person name="Tang L."/>
            <person name="Weissenberger G."/>
            <person name="Zhu Y."/>
            <person name="Hemphill L."/>
            <person name="Shang Y."/>
            <person name="Youmans B."/>
            <person name="Ayvaz T."/>
            <person name="Ross M."/>
            <person name="Santibanez J."/>
            <person name="Aqrawi P."/>
            <person name="Gross S."/>
            <person name="Joshi V."/>
            <person name="Fowler G."/>
            <person name="Nazareth L."/>
            <person name="Reid J."/>
            <person name="Worley K."/>
            <person name="Petrosino J."/>
            <person name="Highlander S."/>
            <person name="Gibbs R."/>
        </authorList>
    </citation>
    <scope>NUCLEOTIDE SEQUENCE [LARGE SCALE GENOMIC DNA]</scope>
    <source>
        <strain evidence="7 8">ATCC BAA-1200</strain>
    </source>
</reference>
<dbReference type="AlphaFoldDB" id="F2BBM0"/>
<protein>
    <submittedName>
        <fullName evidence="7">Acetyltransferase</fullName>
    </submittedName>
</protein>
<dbReference type="PANTHER" id="PTHR36449:SF1">
    <property type="entry name" value="ACETYLTRANSFERASE"/>
    <property type="match status" value="1"/>
</dbReference>
<sequence length="167" mass="18542">MPVKTVPLDTAKHNRQGFDCGVEALNLFLQRTANQQAAKNHARTYVLEDEADGTRIAGFYTLTMIQFELSQIPPQLQKKHRPVQAAALIARLAVDTAYQGKGFGGFLLHDALCRLYQAAYLVGFPVVFVDAKDGMADFYRRYGFADAAANRLYITVETIRQAIAKTA</sequence>
<comment type="caution">
    <text evidence="7">The sequence shown here is derived from an EMBL/GenBank/DDBJ whole genome shotgun (WGS) entry which is preliminary data.</text>
</comment>
<keyword evidence="3 7" id="KW-0808">Transferase</keyword>
<keyword evidence="8" id="KW-1185">Reference proteome</keyword>
<gene>
    <name evidence="7" type="ORF">HMPREF9123_1125</name>
</gene>
<dbReference type="PANTHER" id="PTHR36449">
    <property type="entry name" value="ACETYLTRANSFERASE-RELATED"/>
    <property type="match status" value="1"/>
</dbReference>
<keyword evidence="2" id="KW-1277">Toxin-antitoxin system</keyword>
<keyword evidence="4" id="KW-0012">Acyltransferase</keyword>
<dbReference type="HOGENOM" id="CLU_101288_3_0_4"/>
<evidence type="ECO:0000259" key="6">
    <source>
        <dbReference type="Pfam" id="PF13508"/>
    </source>
</evidence>
<dbReference type="Pfam" id="PF13508">
    <property type="entry name" value="Acetyltransf_7"/>
    <property type="match status" value="1"/>
</dbReference>
<dbReference type="Proteomes" id="UP000004105">
    <property type="component" value="Unassembled WGS sequence"/>
</dbReference>
<dbReference type="SUPFAM" id="SSF55729">
    <property type="entry name" value="Acyl-CoA N-acyltransferases (Nat)"/>
    <property type="match status" value="1"/>
</dbReference>
<evidence type="ECO:0000256" key="3">
    <source>
        <dbReference type="ARBA" id="ARBA00022679"/>
    </source>
</evidence>
<evidence type="ECO:0000313" key="7">
    <source>
        <dbReference type="EMBL" id="EGF11166.1"/>
    </source>
</evidence>
<dbReference type="InterPro" id="IPR016181">
    <property type="entry name" value="Acyl_CoA_acyltransferase"/>
</dbReference>
<evidence type="ECO:0000256" key="2">
    <source>
        <dbReference type="ARBA" id="ARBA00022649"/>
    </source>
</evidence>
<dbReference type="GO" id="GO:0016747">
    <property type="term" value="F:acyltransferase activity, transferring groups other than amino-acyl groups"/>
    <property type="evidence" value="ECO:0007669"/>
    <property type="project" value="InterPro"/>
</dbReference>
<proteinExistence type="predicted"/>